<dbReference type="CDD" id="cd11854">
    <property type="entry name" value="SH3_Fus1p"/>
    <property type="match status" value="1"/>
</dbReference>
<keyword evidence="1 2" id="KW-0728">SH3 domain</keyword>
<dbReference type="OrthoDB" id="5340910at2759"/>
<evidence type="ECO:0000256" key="3">
    <source>
        <dbReference type="SAM" id="MobiDB-lite"/>
    </source>
</evidence>
<reference evidence="6" key="1">
    <citation type="journal article" date="2018" name="Genome Biol. Evol.">
        <title>Genomics and development of Lentinus tigrinus, a white-rot wood-decaying mushroom with dimorphic fruiting bodies.</title>
        <authorList>
            <person name="Wu B."/>
            <person name="Xu Z."/>
            <person name="Knudson A."/>
            <person name="Carlson A."/>
            <person name="Chen N."/>
            <person name="Kovaka S."/>
            <person name="LaButti K."/>
            <person name="Lipzen A."/>
            <person name="Pennachio C."/>
            <person name="Riley R."/>
            <person name="Schakwitz W."/>
            <person name="Umezawa K."/>
            <person name="Ohm R.A."/>
            <person name="Grigoriev I.V."/>
            <person name="Nagy L.G."/>
            <person name="Gibbons J."/>
            <person name="Hibbett D."/>
        </authorList>
    </citation>
    <scope>NUCLEOTIDE SEQUENCE [LARGE SCALE GENOMIC DNA]</scope>
    <source>
        <strain evidence="6">ALCF2SS1-6</strain>
    </source>
</reference>
<dbReference type="AlphaFoldDB" id="A0A5C2RZ59"/>
<keyword evidence="4" id="KW-1133">Transmembrane helix</keyword>
<name>A0A5C2RZ59_9APHY</name>
<feature type="compositionally biased region" description="Low complexity" evidence="3">
    <location>
        <begin position="309"/>
        <end position="322"/>
    </location>
</feature>
<dbReference type="Pfam" id="PF14604">
    <property type="entry name" value="SH3_9"/>
    <property type="match status" value="1"/>
</dbReference>
<sequence>MAIINFASHARRNAEAHNAAHALLSRQPVADTQDGTPVVNPLPTSVKVLTAFFVILGVLIVGIVTWRVVVWRRRKVATTASQKYRQGSFSPSEKIRPIGEGTPLEKQEVLVILPVEPPPSVKATPYKWTPQVFAHQAKDNANVVDIKSPPAAEAVRSPPPTYTATSSRSPSPSSTPSSSPRPPALNLPAFTVTHDNNDHLTVPAVATPAPSPRRTSSFGMEGFGEQANLKAKPSIKGQKLPRKMLVEHTFIPSLADELSIKVGEVLNMLEEYEDEWCLVERIGSRAGERGVVPRFCLKERPRGHKRGQSSTSSASRNATRAQ</sequence>
<protein>
    <recommendedName>
        <fullName evidence="5">SH3 domain-containing protein</fullName>
    </recommendedName>
</protein>
<dbReference type="Proteomes" id="UP000313359">
    <property type="component" value="Unassembled WGS sequence"/>
</dbReference>
<keyword evidence="7" id="KW-1185">Reference proteome</keyword>
<dbReference type="InterPro" id="IPR036028">
    <property type="entry name" value="SH3-like_dom_sf"/>
</dbReference>
<dbReference type="Gene3D" id="2.30.30.40">
    <property type="entry name" value="SH3 Domains"/>
    <property type="match status" value="1"/>
</dbReference>
<keyword evidence="4" id="KW-0472">Membrane</keyword>
<evidence type="ECO:0000313" key="6">
    <source>
        <dbReference type="EMBL" id="RPD56347.1"/>
    </source>
</evidence>
<feature type="domain" description="SH3" evidence="5">
    <location>
        <begin position="239"/>
        <end position="302"/>
    </location>
</feature>
<evidence type="ECO:0000259" key="5">
    <source>
        <dbReference type="PROSITE" id="PS50002"/>
    </source>
</evidence>
<dbReference type="STRING" id="1328759.A0A5C2RZ59"/>
<feature type="transmembrane region" description="Helical" evidence="4">
    <location>
        <begin position="48"/>
        <end position="69"/>
    </location>
</feature>
<dbReference type="SUPFAM" id="SSF50044">
    <property type="entry name" value="SH3-domain"/>
    <property type="match status" value="1"/>
</dbReference>
<keyword evidence="4" id="KW-0812">Transmembrane</keyword>
<organism evidence="6 7">
    <name type="scientific">Lentinus tigrinus ALCF2SS1-6</name>
    <dbReference type="NCBI Taxonomy" id="1328759"/>
    <lineage>
        <taxon>Eukaryota</taxon>
        <taxon>Fungi</taxon>
        <taxon>Dikarya</taxon>
        <taxon>Basidiomycota</taxon>
        <taxon>Agaricomycotina</taxon>
        <taxon>Agaricomycetes</taxon>
        <taxon>Polyporales</taxon>
        <taxon>Polyporaceae</taxon>
        <taxon>Lentinus</taxon>
    </lineage>
</organism>
<feature type="region of interest" description="Disordered" evidence="3">
    <location>
        <begin position="149"/>
        <end position="217"/>
    </location>
</feature>
<dbReference type="PROSITE" id="PS50002">
    <property type="entry name" value="SH3"/>
    <property type="match status" value="1"/>
</dbReference>
<evidence type="ECO:0000256" key="2">
    <source>
        <dbReference type="PROSITE-ProRule" id="PRU00192"/>
    </source>
</evidence>
<evidence type="ECO:0000256" key="4">
    <source>
        <dbReference type="SAM" id="Phobius"/>
    </source>
</evidence>
<feature type="region of interest" description="Disordered" evidence="3">
    <location>
        <begin position="297"/>
        <end position="322"/>
    </location>
</feature>
<feature type="compositionally biased region" description="Low complexity" evidence="3">
    <location>
        <begin position="162"/>
        <end position="178"/>
    </location>
</feature>
<gene>
    <name evidence="6" type="ORF">L227DRAFT_256724</name>
</gene>
<dbReference type="EMBL" id="ML122288">
    <property type="protein sequence ID" value="RPD56347.1"/>
    <property type="molecule type" value="Genomic_DNA"/>
</dbReference>
<evidence type="ECO:0000256" key="1">
    <source>
        <dbReference type="ARBA" id="ARBA00022443"/>
    </source>
</evidence>
<dbReference type="SMART" id="SM00326">
    <property type="entry name" value="SH3"/>
    <property type="match status" value="1"/>
</dbReference>
<accession>A0A5C2RZ59</accession>
<evidence type="ECO:0000313" key="7">
    <source>
        <dbReference type="Proteomes" id="UP000313359"/>
    </source>
</evidence>
<dbReference type="InterPro" id="IPR001452">
    <property type="entry name" value="SH3_domain"/>
</dbReference>
<dbReference type="InterPro" id="IPR035521">
    <property type="entry name" value="Fus1_SH3"/>
</dbReference>
<proteinExistence type="predicted"/>